<dbReference type="Gene3D" id="1.10.1040.50">
    <property type="match status" value="1"/>
</dbReference>
<gene>
    <name evidence="22" type="ORF">DY000_02051274</name>
</gene>
<comment type="similarity">
    <text evidence="6">In the N-terminal section; belongs to the enoyl-CoA hydratase/isomerase family.</text>
</comment>
<dbReference type="Pfam" id="PF00725">
    <property type="entry name" value="3HCDH"/>
    <property type="match status" value="1"/>
</dbReference>
<evidence type="ECO:0000256" key="2">
    <source>
        <dbReference type="ARBA" id="ARBA00000765"/>
    </source>
</evidence>
<comment type="similarity">
    <text evidence="18">Belongs to the enoyl-CoA hydratase/isomerase family.</text>
</comment>
<evidence type="ECO:0000256" key="5">
    <source>
        <dbReference type="ARBA" id="ARBA00007005"/>
    </source>
</evidence>
<evidence type="ECO:0000256" key="12">
    <source>
        <dbReference type="ARBA" id="ARBA00023235"/>
    </source>
</evidence>
<dbReference type="Pfam" id="PF00378">
    <property type="entry name" value="ECH_1"/>
    <property type="match status" value="1"/>
</dbReference>
<evidence type="ECO:0000256" key="7">
    <source>
        <dbReference type="ARBA" id="ARBA00022832"/>
    </source>
</evidence>
<dbReference type="InterPro" id="IPR006176">
    <property type="entry name" value="3-OHacyl-CoA_DH_NAD-bd"/>
</dbReference>
<evidence type="ECO:0000259" key="21">
    <source>
        <dbReference type="Pfam" id="PF02737"/>
    </source>
</evidence>
<evidence type="ECO:0000256" key="6">
    <source>
        <dbReference type="ARBA" id="ARBA00008750"/>
    </source>
</evidence>
<sequence>MASRTKGKTTMEVGGDGVAVITLINPPVNSLSFDGAKGRFSGGFDISGFGDIQKGTRKAPKPGYISIDIITDLLEAAKKPSVAAIDGLALGGGLELAMACHARISAPGAQLGLPELQLGVIPGFGGTQRLPRLVGLTKALEMILTSKPVKAEQGHSLGLVDAVVPPAELLDAARRWALDIAERRKPWVSSVLKTDKLPPLGEAREILKFAKDQTRRQAPNLKHPLMCLEAVEVGIVSGSRAGLEKEALISSQVVKLDTTKSLIHVFFSQRGTAKVPGVTDRGLVPRKIKKVAIIGGGLMGSGIATALILSNYPVILKEVNEKFLEAGVGRVKANLQSSVKKGMMSQEKFEKTMSLLKGSLDYESFRDVDMVIEAVIENISLKQQIFADLEKYCPQHCILASNTSTIDLNKIGERTKSQDRIIGAHFFSPAHVMPLLEIVRTNHTSAQVIVDLLDVGKKIKKTPVVVGNCTGFAVNRMFFPYTQAAMFLVERGTDPYLIDKAVSKFGMPMGPFRLCDLVGFGVAIATATQFIENFPERTNKSMIIPLMQEDKRAGEATRKGFYLYDEKRKAKPDPEIKKYIEKARSVSGVNLDPKLAKLSEKEIIEMTFFPVVNEACRVFAEGIAVKAADLDIAGIFGMGFPPYRGGIMFWADSIGSKYIYSKLDEWSKAYGGFFKPCDFLAERGSKGAPLFSLAYLLHECSLGTSQIAVVIRSSLASTSLQNKFSSQTDESRKKIKKLLGSGYMDQGMWLGCYTYRLVMFELPFWQEAGAYWKKSIPDKASTLKPKNSSGHTRNVLV</sequence>
<keyword evidence="23" id="KW-1185">Reference proteome</keyword>
<keyword evidence="14" id="KW-0511">Multifunctional enzyme</keyword>
<dbReference type="Gene3D" id="3.40.50.720">
    <property type="entry name" value="NAD(P)-binding Rossmann-like Domain"/>
    <property type="match status" value="1"/>
</dbReference>
<evidence type="ECO:0000256" key="15">
    <source>
        <dbReference type="ARBA" id="ARBA00023701"/>
    </source>
</evidence>
<evidence type="ECO:0000256" key="16">
    <source>
        <dbReference type="ARBA" id="ARBA00023709"/>
    </source>
</evidence>
<dbReference type="InterPro" id="IPR018376">
    <property type="entry name" value="Enoyl-CoA_hyd/isom_CS"/>
</dbReference>
<evidence type="ECO:0000256" key="1">
    <source>
        <dbReference type="ARBA" id="ARBA00000452"/>
    </source>
</evidence>
<evidence type="ECO:0000256" key="14">
    <source>
        <dbReference type="ARBA" id="ARBA00023268"/>
    </source>
</evidence>
<comment type="catalytic activity">
    <reaction evidence="2">
        <text>a (3E)-enoyl-CoA = a 4-saturated (2E)-enoyl-CoA</text>
        <dbReference type="Rhea" id="RHEA:45228"/>
        <dbReference type="ChEBI" id="CHEBI:58521"/>
        <dbReference type="ChEBI" id="CHEBI:85097"/>
        <dbReference type="EC" id="5.3.3.8"/>
    </reaction>
</comment>
<dbReference type="Proteomes" id="UP000266723">
    <property type="component" value="Unassembled WGS sequence"/>
</dbReference>
<evidence type="ECO:0000259" key="20">
    <source>
        <dbReference type="Pfam" id="PF00725"/>
    </source>
</evidence>
<feature type="transmembrane region" description="Helical" evidence="19">
    <location>
        <begin position="291"/>
        <end position="312"/>
    </location>
</feature>
<comment type="caution">
    <text evidence="22">The sequence shown here is derived from an EMBL/GenBank/DDBJ whole genome shotgun (WGS) entry which is preliminary data.</text>
</comment>
<dbReference type="PANTHER" id="PTHR23309:SF9">
    <property type="entry name" value="PEROXISOMAL FATTY ACID BETA-OXIDATION MULTIFUNCTIONAL PROTEIN MFP2"/>
    <property type="match status" value="1"/>
</dbReference>
<evidence type="ECO:0000256" key="10">
    <source>
        <dbReference type="ARBA" id="ARBA00023098"/>
    </source>
</evidence>
<dbReference type="InterPro" id="IPR006108">
    <property type="entry name" value="3HC_DH_C"/>
</dbReference>
<comment type="catalytic activity">
    <reaction evidence="17">
        <text>a 4-saturated-(3S)-3-hydroxyacyl-CoA = a (3E)-enoyl-CoA + H2O</text>
        <dbReference type="Rhea" id="RHEA:20724"/>
        <dbReference type="ChEBI" id="CHEBI:15377"/>
        <dbReference type="ChEBI" id="CHEBI:58521"/>
        <dbReference type="ChEBI" id="CHEBI:137480"/>
        <dbReference type="EC" id="4.2.1.17"/>
    </reaction>
</comment>
<feature type="domain" description="3-hydroxyacyl-CoA dehydrogenase C-terminal" evidence="20">
    <location>
        <begin position="471"/>
        <end position="564"/>
    </location>
</feature>
<keyword evidence="10" id="KW-0443">Lipid metabolism</keyword>
<dbReference type="SUPFAM" id="SSF52096">
    <property type="entry name" value="ClpP/crotonase"/>
    <property type="match status" value="1"/>
</dbReference>
<dbReference type="Pfam" id="PF02737">
    <property type="entry name" value="3HCDH_N"/>
    <property type="match status" value="1"/>
</dbReference>
<comment type="pathway">
    <text evidence="4">Lipid metabolism; fatty acid beta-oxidation.</text>
</comment>
<name>A0ABQ7F8C4_BRACR</name>
<comment type="catalytic activity">
    <reaction evidence="1">
        <text>a (3Z)-enoyl-CoA = a 4-saturated (2E)-enoyl-CoA</text>
        <dbReference type="Rhea" id="RHEA:45900"/>
        <dbReference type="ChEBI" id="CHEBI:85097"/>
        <dbReference type="ChEBI" id="CHEBI:85489"/>
        <dbReference type="EC" id="5.3.3.8"/>
    </reaction>
</comment>
<dbReference type="CDD" id="cd06558">
    <property type="entry name" value="crotonase-like"/>
    <property type="match status" value="1"/>
</dbReference>
<dbReference type="EMBL" id="QGKV02000297">
    <property type="protein sequence ID" value="KAF3611822.1"/>
    <property type="molecule type" value="Genomic_DNA"/>
</dbReference>
<keyword evidence="8" id="KW-0560">Oxidoreductase</keyword>
<dbReference type="PROSITE" id="PS00067">
    <property type="entry name" value="3HCDH"/>
    <property type="match status" value="1"/>
</dbReference>
<evidence type="ECO:0000313" key="22">
    <source>
        <dbReference type="EMBL" id="KAF3611822.1"/>
    </source>
</evidence>
<accession>A0ABQ7F8C4</accession>
<comment type="subcellular location">
    <subcellularLocation>
        <location evidence="3">Peroxisome</location>
    </subcellularLocation>
</comment>
<evidence type="ECO:0000256" key="18">
    <source>
        <dbReference type="RuleBase" id="RU003707"/>
    </source>
</evidence>
<dbReference type="InterPro" id="IPR006180">
    <property type="entry name" value="3-OHacyl-CoA_DH_CS"/>
</dbReference>
<dbReference type="SUPFAM" id="SSF48179">
    <property type="entry name" value="6-phosphogluconate dehydrogenase C-terminal domain-like"/>
    <property type="match status" value="2"/>
</dbReference>
<evidence type="ECO:0000256" key="17">
    <source>
        <dbReference type="ARBA" id="ARBA00023717"/>
    </source>
</evidence>
<dbReference type="PROSITE" id="PS00166">
    <property type="entry name" value="ENOYL_COA_HYDRATASE"/>
    <property type="match status" value="1"/>
</dbReference>
<dbReference type="InterPro" id="IPR036291">
    <property type="entry name" value="NAD(P)-bd_dom_sf"/>
</dbReference>
<keyword evidence="13" id="KW-0456">Lyase</keyword>
<keyword evidence="19" id="KW-1133">Transmembrane helix</keyword>
<keyword evidence="11" id="KW-0576">Peroxisome</keyword>
<dbReference type="Gene3D" id="3.90.226.10">
    <property type="entry name" value="2-enoyl-CoA Hydratase, Chain A, domain 1"/>
    <property type="match status" value="1"/>
</dbReference>
<proteinExistence type="inferred from homology"/>
<evidence type="ECO:0000256" key="3">
    <source>
        <dbReference type="ARBA" id="ARBA00004275"/>
    </source>
</evidence>
<evidence type="ECO:0000256" key="8">
    <source>
        <dbReference type="ARBA" id="ARBA00023002"/>
    </source>
</evidence>
<keyword evidence="19" id="KW-0812">Transmembrane</keyword>
<keyword evidence="19" id="KW-0472">Membrane</keyword>
<feature type="domain" description="3-hydroxyacyl-CoA dehydrogenase NAD binding" evidence="21">
    <location>
        <begin position="290"/>
        <end position="468"/>
    </location>
</feature>
<evidence type="ECO:0000256" key="19">
    <source>
        <dbReference type="SAM" id="Phobius"/>
    </source>
</evidence>
<evidence type="ECO:0000313" key="23">
    <source>
        <dbReference type="Proteomes" id="UP000266723"/>
    </source>
</evidence>
<comment type="catalytic activity">
    <reaction evidence="15">
        <text>(3S)-3-hydroxybutanoyl-CoA = (3R)-3-hydroxybutanoyl-CoA</text>
        <dbReference type="Rhea" id="RHEA:21760"/>
        <dbReference type="ChEBI" id="CHEBI:57315"/>
        <dbReference type="ChEBI" id="CHEBI:57316"/>
        <dbReference type="EC" id="5.1.2.3"/>
    </reaction>
</comment>
<organism evidence="22 23">
    <name type="scientific">Brassica cretica</name>
    <name type="common">Mustard</name>
    <dbReference type="NCBI Taxonomy" id="69181"/>
    <lineage>
        <taxon>Eukaryota</taxon>
        <taxon>Viridiplantae</taxon>
        <taxon>Streptophyta</taxon>
        <taxon>Embryophyta</taxon>
        <taxon>Tracheophyta</taxon>
        <taxon>Spermatophyta</taxon>
        <taxon>Magnoliopsida</taxon>
        <taxon>eudicotyledons</taxon>
        <taxon>Gunneridae</taxon>
        <taxon>Pentapetalae</taxon>
        <taxon>rosids</taxon>
        <taxon>malvids</taxon>
        <taxon>Brassicales</taxon>
        <taxon>Brassicaceae</taxon>
        <taxon>Brassiceae</taxon>
        <taxon>Brassica</taxon>
    </lineage>
</organism>
<keyword evidence="7" id="KW-0276">Fatty acid metabolism</keyword>
<dbReference type="InterPro" id="IPR008927">
    <property type="entry name" value="6-PGluconate_DH-like_C_sf"/>
</dbReference>
<keyword evidence="12" id="KW-0413">Isomerase</keyword>
<keyword evidence="9" id="KW-0520">NAD</keyword>
<evidence type="ECO:0000256" key="13">
    <source>
        <dbReference type="ARBA" id="ARBA00023239"/>
    </source>
</evidence>
<comment type="catalytic activity">
    <reaction evidence="16">
        <text>a (3S)-3-hydroxyacyl-CoA = a (2E)-enoyl-CoA + H2O</text>
        <dbReference type="Rhea" id="RHEA:16105"/>
        <dbReference type="ChEBI" id="CHEBI:15377"/>
        <dbReference type="ChEBI" id="CHEBI:57318"/>
        <dbReference type="ChEBI" id="CHEBI:58856"/>
        <dbReference type="EC" id="4.2.1.17"/>
    </reaction>
</comment>
<dbReference type="SUPFAM" id="SSF51735">
    <property type="entry name" value="NAD(P)-binding Rossmann-fold domains"/>
    <property type="match status" value="1"/>
</dbReference>
<evidence type="ECO:0008006" key="24">
    <source>
        <dbReference type="Google" id="ProtNLM"/>
    </source>
</evidence>
<evidence type="ECO:0000256" key="9">
    <source>
        <dbReference type="ARBA" id="ARBA00023027"/>
    </source>
</evidence>
<evidence type="ECO:0000256" key="4">
    <source>
        <dbReference type="ARBA" id="ARBA00005005"/>
    </source>
</evidence>
<comment type="similarity">
    <text evidence="5">In the central section; belongs to the 3-hydroxyacyl-CoA dehydrogenase family.</text>
</comment>
<reference evidence="22 23" key="1">
    <citation type="journal article" date="2020" name="BMC Genomics">
        <title>Intraspecific diversification of the crop wild relative Brassica cretica Lam. using demographic model selection.</title>
        <authorList>
            <person name="Kioukis A."/>
            <person name="Michalopoulou V.A."/>
            <person name="Briers L."/>
            <person name="Pirintsos S."/>
            <person name="Studholme D.J."/>
            <person name="Pavlidis P."/>
            <person name="Sarris P.F."/>
        </authorList>
    </citation>
    <scope>NUCLEOTIDE SEQUENCE [LARGE SCALE GENOMIC DNA]</scope>
    <source>
        <strain evidence="23">cv. PFS-1207/04</strain>
    </source>
</reference>
<protein>
    <recommendedName>
        <fullName evidence="24">3-hydroxyacyl-CoA dehydrogenase</fullName>
    </recommendedName>
</protein>
<evidence type="ECO:0000256" key="11">
    <source>
        <dbReference type="ARBA" id="ARBA00023140"/>
    </source>
</evidence>
<dbReference type="PANTHER" id="PTHR23309">
    <property type="entry name" value="3-HYDROXYACYL-COA DEHYROGENASE"/>
    <property type="match status" value="1"/>
</dbReference>
<dbReference type="InterPro" id="IPR029045">
    <property type="entry name" value="ClpP/crotonase-like_dom_sf"/>
</dbReference>
<dbReference type="InterPro" id="IPR001753">
    <property type="entry name" value="Enoyl-CoA_hydra/iso"/>
</dbReference>